<sequence>MESISRPLHRRQASSGNGLFGKNAYDGVFAGPPAASKLGAPKVSSRVEDYGDIFGSRRSSIPTLDVSAALDGASASPGFRSSKLDYAAIFGSSRDSDVGVSHEELFAGPKRSKKSSSKSRTAFVTESPSNGSDCLNPSEKNQAFSSEAPLLESSDVVKQFNMSYHKTSQRSKDGTNGTTYVAQLHDVPGFTCFIDETAPSRNTEGLKAKSSNRDVHRKVDFSKEKLEEETCREDVPHLANKQTSGGAKKSRNGSSRDGSFSNDKLFDAYEVNLKSHPSKVPPTLPATPKDNKCHPKSAVASNFEVPKNDASESAAGDCSPTFFDEELDVNSAAAASVAALKDAIEKAQESIRIAKESMERNKNGLRSCLNRNPKDSLKVKHRKETIVAHARKMTKEKNASETCENLDAVLQVDPEMERKDASRREVISDVRDSEKLFIATKVVGQTQAENLEAAEECESQTSVFEVVNNGKHRTNLTASEQLDSRDKNLQSVGEYGSKIKEMRTTKETLVQQEGAFEAVKEAYELEGVERKLETVTAHVYKSFSVCCVHEHAENAETGISQEDDDPFKHEDSEKKLKESLETVEAERKTEPPELKEDDYEKILNEPQELAGTETKKQEVPEREYVNERVKDDEKKENEIRLCEVVDEVTDHKQEEAFQRIDIKNNLTEACDYESHEKKRMAETFGYEGKEKKRLDEVHELNIAENIPTEQEYIDDIINDVGDHKTGKRQEEAFQWVENENNLKELCGSESNGKKHDCIRKGEECEKRKDKVQELEIDEDRFTQLEHVEEGIDDVEVEENENRRRMIHDAEVSEKRQEDAFRCVENETNLKGACGSECYEKRHEEAGDEEDTEKIFSVVHELESDENRPTDPHDGRESQEKRKHELELEGNEKKVVGAVRFEETENIEGKSEEKEKIEVLQNAAHEKNSSGAGDGSDGFVEIKEACHHEINIEITQGVNYENGGKQGVDKAFYDYEDDEAEAVEVAYKLNKKEMFETGGSVQGSAEDIETGQEVNHTDKALSADCIAAKVGSTDMDFEHEQLGQNVQNSEVASHVKDGVEILANKTEETVKEDKTAFDNKEEEHGCRHNEEASEKDELLSEEEENENMSLENEETVEEDKIALEEEEEKNKGQETTHGERQWVEDAKEMDISQVTNVSEEKESTVETDEEIKRSQGRKENGENLTNKFSMDEKRTDETLRREVEEKEHLRKIGEVNKREREREREKDRMAVERAIREARERAFAEARERAERAAVERATAEVRQRVMVEAREKLEKASAGTKSSAERSNIEAKLRAERAAVERATAEARERALEKAMSRKTTSEARAHLERSVAEKFLSASRDDATRQSSSSVSISTDLHGSDETNTESAQRNKARLERHQRIMDRAAKALAEKNMRDLLAQKEQAEKNRLSEALDVDIKRWSSGKEGNLRALLSTLHYILGPGSGWQPISLTDIVTTNAVKKAYRKATLSVHPDKLQQRGASIQQKYICEKVFDLLKPTIIKCLEQLCWNDLNVFWCPQAAWNKFDSEERQRHSGKGRGVQPSLFEKRMRFNISDTREHIYQFCSSFMVMTTEALALGSAPVMSLGALPPENAQPSDGLLAHLSTKACRKVCEAACSLPTPLHLEMLPKSDMWPVFQVSDPSYAPRPERFFDYYVDGMISEEVAMRIALPNAKLSIFTFGATTFIWKELILTGSGPKKYGGNYKVLTHAIIFLALQKSTSVQKLSSYSGGGG</sequence>
<feature type="compositionally biased region" description="Basic and acidic residues" evidence="2">
    <location>
        <begin position="1071"/>
        <end position="1097"/>
    </location>
</feature>
<reference evidence="4" key="1">
    <citation type="submission" date="2022-12" db="EMBL/GenBank/DDBJ databases">
        <title>Draft genome assemblies for two species of Escallonia (Escalloniales).</title>
        <authorList>
            <person name="Chanderbali A."/>
            <person name="Dervinis C."/>
            <person name="Anghel I."/>
            <person name="Soltis D."/>
            <person name="Soltis P."/>
            <person name="Zapata F."/>
        </authorList>
    </citation>
    <scope>NUCLEOTIDE SEQUENCE</scope>
    <source>
        <strain evidence="4">UCBG64.0493</strain>
        <tissue evidence="4">Leaf</tissue>
    </source>
</reference>
<organism evidence="4 5">
    <name type="scientific">Escallonia herrerae</name>
    <dbReference type="NCBI Taxonomy" id="1293975"/>
    <lineage>
        <taxon>Eukaryota</taxon>
        <taxon>Viridiplantae</taxon>
        <taxon>Streptophyta</taxon>
        <taxon>Embryophyta</taxon>
        <taxon>Tracheophyta</taxon>
        <taxon>Spermatophyta</taxon>
        <taxon>Magnoliopsida</taxon>
        <taxon>eudicotyledons</taxon>
        <taxon>Gunneridae</taxon>
        <taxon>Pentapetalae</taxon>
        <taxon>asterids</taxon>
        <taxon>campanulids</taxon>
        <taxon>Escalloniales</taxon>
        <taxon>Escalloniaceae</taxon>
        <taxon>Escallonia</taxon>
    </lineage>
</organism>
<feature type="region of interest" description="Disordered" evidence="2">
    <location>
        <begin position="1"/>
        <end position="20"/>
    </location>
</feature>
<feature type="compositionally biased region" description="Basic and acidic residues" evidence="2">
    <location>
        <begin position="613"/>
        <end position="630"/>
    </location>
</feature>
<keyword evidence="5" id="KW-1185">Reference proteome</keyword>
<feature type="region of interest" description="Disordered" evidence="2">
    <location>
        <begin position="1071"/>
        <end position="1200"/>
    </location>
</feature>
<dbReference type="Gene3D" id="1.10.287.110">
    <property type="entry name" value="DnaJ domain"/>
    <property type="match status" value="1"/>
</dbReference>
<evidence type="ECO:0000313" key="5">
    <source>
        <dbReference type="Proteomes" id="UP001188597"/>
    </source>
</evidence>
<feature type="compositionally biased region" description="Polar residues" evidence="2">
    <location>
        <begin position="122"/>
        <end position="142"/>
    </location>
</feature>
<dbReference type="PANTHER" id="PTHR23172:SF70">
    <property type="entry name" value="DNAJ DOMAIN, CHAPERONE J-DOMAIN SUPERFAMILY"/>
    <property type="match status" value="1"/>
</dbReference>
<feature type="domain" description="AIPP2-like SPOC-like" evidence="3">
    <location>
        <begin position="1594"/>
        <end position="1678"/>
    </location>
</feature>
<gene>
    <name evidence="4" type="ORF">RJ639_014287</name>
</gene>
<keyword evidence="1" id="KW-0175">Coiled coil</keyword>
<dbReference type="Pfam" id="PF23121">
    <property type="entry name" value="SPOC_AIPP2"/>
    <property type="match status" value="1"/>
</dbReference>
<proteinExistence type="predicted"/>
<dbReference type="GO" id="GO:0072583">
    <property type="term" value="P:clathrin-dependent endocytosis"/>
    <property type="evidence" value="ECO:0007669"/>
    <property type="project" value="TreeGrafter"/>
</dbReference>
<evidence type="ECO:0000256" key="1">
    <source>
        <dbReference type="SAM" id="Coils"/>
    </source>
</evidence>
<dbReference type="GO" id="GO:0072318">
    <property type="term" value="P:clathrin coat disassembly"/>
    <property type="evidence" value="ECO:0007669"/>
    <property type="project" value="TreeGrafter"/>
</dbReference>
<accession>A0AA88VLX6</accession>
<feature type="region of interest" description="Disordered" evidence="2">
    <location>
        <begin position="1272"/>
        <end position="1291"/>
    </location>
</feature>
<feature type="compositionally biased region" description="Basic and acidic residues" evidence="2">
    <location>
        <begin position="1117"/>
        <end position="1149"/>
    </location>
</feature>
<dbReference type="Proteomes" id="UP001188597">
    <property type="component" value="Unassembled WGS sequence"/>
</dbReference>
<feature type="region of interest" description="Disordered" evidence="2">
    <location>
        <begin position="275"/>
        <end position="294"/>
    </location>
</feature>
<dbReference type="GO" id="GO:0031982">
    <property type="term" value="C:vesicle"/>
    <property type="evidence" value="ECO:0007669"/>
    <property type="project" value="TreeGrafter"/>
</dbReference>
<dbReference type="PANTHER" id="PTHR23172">
    <property type="entry name" value="AUXILIN/CYCLIN G-ASSOCIATED KINASE-RELATED"/>
    <property type="match status" value="1"/>
</dbReference>
<feature type="compositionally biased region" description="Basic and acidic residues" evidence="2">
    <location>
        <begin position="225"/>
        <end position="236"/>
    </location>
</feature>
<feature type="region of interest" description="Disordered" evidence="2">
    <location>
        <begin position="225"/>
        <end position="261"/>
    </location>
</feature>
<feature type="region of interest" description="Disordered" evidence="2">
    <location>
        <begin position="557"/>
        <end position="630"/>
    </location>
</feature>
<feature type="region of interest" description="Disordered" evidence="2">
    <location>
        <begin position="106"/>
        <end position="142"/>
    </location>
</feature>
<dbReference type="InterPro" id="IPR036869">
    <property type="entry name" value="J_dom_sf"/>
</dbReference>
<feature type="compositionally biased region" description="Basic and acidic residues" evidence="2">
    <location>
        <begin position="859"/>
        <end position="895"/>
    </location>
</feature>
<protein>
    <recommendedName>
        <fullName evidence="3">AIPP2-like SPOC-like domain-containing protein</fullName>
    </recommendedName>
</protein>
<evidence type="ECO:0000313" key="4">
    <source>
        <dbReference type="EMBL" id="KAK3009769.1"/>
    </source>
</evidence>
<feature type="compositionally biased region" description="Basic and acidic residues" evidence="2">
    <location>
        <begin position="1188"/>
        <end position="1200"/>
    </location>
</feature>
<name>A0AA88VLX6_9ASTE</name>
<comment type="caution">
    <text evidence="4">The sequence shown here is derived from an EMBL/GenBank/DDBJ whole genome shotgun (WGS) entry which is preliminary data.</text>
</comment>
<dbReference type="GO" id="GO:0005737">
    <property type="term" value="C:cytoplasm"/>
    <property type="evidence" value="ECO:0007669"/>
    <property type="project" value="TreeGrafter"/>
</dbReference>
<dbReference type="InterPro" id="IPR056280">
    <property type="entry name" value="AIPP2-like_SPOC"/>
</dbReference>
<feature type="region of interest" description="Disordered" evidence="2">
    <location>
        <begin position="1337"/>
        <end position="1375"/>
    </location>
</feature>
<evidence type="ECO:0000259" key="3">
    <source>
        <dbReference type="Pfam" id="PF23121"/>
    </source>
</evidence>
<feature type="region of interest" description="Disordered" evidence="2">
    <location>
        <begin position="834"/>
        <end position="895"/>
    </location>
</feature>
<dbReference type="GO" id="GO:0030276">
    <property type="term" value="F:clathrin binding"/>
    <property type="evidence" value="ECO:0007669"/>
    <property type="project" value="TreeGrafter"/>
</dbReference>
<feature type="compositionally biased region" description="Basic and acidic residues" evidence="2">
    <location>
        <begin position="566"/>
        <end position="603"/>
    </location>
</feature>
<dbReference type="EMBL" id="JAVXUP010001612">
    <property type="protein sequence ID" value="KAK3009769.1"/>
    <property type="molecule type" value="Genomic_DNA"/>
</dbReference>
<dbReference type="SUPFAM" id="SSF46565">
    <property type="entry name" value="Chaperone J-domain"/>
    <property type="match status" value="1"/>
</dbReference>
<feature type="compositionally biased region" description="Acidic residues" evidence="2">
    <location>
        <begin position="1098"/>
        <end position="1116"/>
    </location>
</feature>
<feature type="compositionally biased region" description="Basic and acidic residues" evidence="2">
    <location>
        <begin position="1157"/>
        <end position="1180"/>
    </location>
</feature>
<feature type="compositionally biased region" description="Polar residues" evidence="2">
    <location>
        <begin position="252"/>
        <end position="261"/>
    </location>
</feature>
<evidence type="ECO:0000256" key="2">
    <source>
        <dbReference type="SAM" id="MobiDB-lite"/>
    </source>
</evidence>
<feature type="coiled-coil region" evidence="1">
    <location>
        <begin position="1376"/>
        <end position="1408"/>
    </location>
</feature>